<dbReference type="NCBIfam" id="TIGR00229">
    <property type="entry name" value="sensory_box"/>
    <property type="match status" value="2"/>
</dbReference>
<evidence type="ECO:0000259" key="9">
    <source>
        <dbReference type="PROSITE" id="PS50113"/>
    </source>
</evidence>
<dbReference type="PANTHER" id="PTHR42878">
    <property type="entry name" value="TWO-COMPONENT HISTIDINE KINASE"/>
    <property type="match status" value="1"/>
</dbReference>
<feature type="domain" description="Histidine kinase" evidence="7">
    <location>
        <begin position="375"/>
        <end position="591"/>
    </location>
</feature>
<dbReference type="InterPro" id="IPR001610">
    <property type="entry name" value="PAC"/>
</dbReference>
<dbReference type="Pfam" id="PF02518">
    <property type="entry name" value="HATPase_c"/>
    <property type="match status" value="1"/>
</dbReference>
<dbReference type="CDD" id="cd00130">
    <property type="entry name" value="PAS"/>
    <property type="match status" value="2"/>
</dbReference>
<dbReference type="GO" id="GO:0000155">
    <property type="term" value="F:phosphorelay sensor kinase activity"/>
    <property type="evidence" value="ECO:0007669"/>
    <property type="project" value="InterPro"/>
</dbReference>
<dbReference type="SUPFAM" id="SSF55874">
    <property type="entry name" value="ATPase domain of HSP90 chaperone/DNA topoisomerase II/histidine kinase"/>
    <property type="match status" value="1"/>
</dbReference>
<dbReference type="FunFam" id="3.30.565.10:FF:000006">
    <property type="entry name" value="Sensor histidine kinase WalK"/>
    <property type="match status" value="1"/>
</dbReference>
<dbReference type="SMART" id="SM00388">
    <property type="entry name" value="HisKA"/>
    <property type="match status" value="1"/>
</dbReference>
<gene>
    <name evidence="10" type="ORF">HG543_05105</name>
</gene>
<dbReference type="FunFam" id="1.10.287.130:FF:000070">
    <property type="entry name" value="Histidine kinase sensor protein"/>
    <property type="match status" value="1"/>
</dbReference>
<dbReference type="PROSITE" id="PS50109">
    <property type="entry name" value="HIS_KIN"/>
    <property type="match status" value="1"/>
</dbReference>
<dbReference type="InterPro" id="IPR013767">
    <property type="entry name" value="PAS_fold"/>
</dbReference>
<evidence type="ECO:0000313" key="10">
    <source>
        <dbReference type="EMBL" id="NMO14237.1"/>
    </source>
</evidence>
<feature type="domain" description="PAC" evidence="9">
    <location>
        <begin position="167"/>
        <end position="219"/>
    </location>
</feature>
<dbReference type="InterPro" id="IPR035965">
    <property type="entry name" value="PAS-like_dom_sf"/>
</dbReference>
<dbReference type="SMART" id="SM00086">
    <property type="entry name" value="PAC"/>
    <property type="match status" value="2"/>
</dbReference>
<feature type="domain" description="PAC" evidence="9">
    <location>
        <begin position="295"/>
        <end position="346"/>
    </location>
</feature>
<protein>
    <recommendedName>
        <fullName evidence="2">histidine kinase</fullName>
        <ecNumber evidence="2">2.7.13.3</ecNumber>
    </recommendedName>
</protein>
<proteinExistence type="predicted"/>
<comment type="caution">
    <text evidence="10">The sequence shown here is derived from an EMBL/GenBank/DDBJ whole genome shotgun (WGS) entry which is preliminary data.</text>
</comment>
<dbReference type="SMART" id="SM00091">
    <property type="entry name" value="PAS"/>
    <property type="match status" value="2"/>
</dbReference>
<evidence type="ECO:0000256" key="3">
    <source>
        <dbReference type="ARBA" id="ARBA00022553"/>
    </source>
</evidence>
<dbReference type="EMBL" id="JABBJJ010000015">
    <property type="protein sequence ID" value="NMO14237.1"/>
    <property type="molecule type" value="Genomic_DNA"/>
</dbReference>
<evidence type="ECO:0000259" key="8">
    <source>
        <dbReference type="PROSITE" id="PS50112"/>
    </source>
</evidence>
<dbReference type="PROSITE" id="PS50112">
    <property type="entry name" value="PAS"/>
    <property type="match status" value="2"/>
</dbReference>
<dbReference type="Gene3D" id="1.10.287.130">
    <property type="match status" value="1"/>
</dbReference>
<dbReference type="GO" id="GO:0007234">
    <property type="term" value="P:osmosensory signaling via phosphorelay pathway"/>
    <property type="evidence" value="ECO:0007669"/>
    <property type="project" value="TreeGrafter"/>
</dbReference>
<keyword evidence="3" id="KW-0597">Phosphoprotein</keyword>
<dbReference type="Gene3D" id="3.30.565.10">
    <property type="entry name" value="Histidine kinase-like ATPase, C-terminal domain"/>
    <property type="match status" value="1"/>
</dbReference>
<dbReference type="PANTHER" id="PTHR42878:SF15">
    <property type="entry name" value="BACTERIOPHYTOCHROME"/>
    <property type="match status" value="1"/>
</dbReference>
<dbReference type="InterPro" id="IPR005467">
    <property type="entry name" value="His_kinase_dom"/>
</dbReference>
<dbReference type="RefSeq" id="WP_169343538.1">
    <property type="nucleotide sequence ID" value="NZ_JABBJJ010000015.1"/>
</dbReference>
<feature type="domain" description="PAS" evidence="8">
    <location>
        <begin position="92"/>
        <end position="165"/>
    </location>
</feature>
<dbReference type="AlphaFoldDB" id="A0A848L6T8"/>
<name>A0A848L6T8_9BACT</name>
<dbReference type="InterPro" id="IPR036890">
    <property type="entry name" value="HATPase_C_sf"/>
</dbReference>
<dbReference type="GO" id="GO:0000156">
    <property type="term" value="F:phosphorelay response regulator activity"/>
    <property type="evidence" value="ECO:0007669"/>
    <property type="project" value="TreeGrafter"/>
</dbReference>
<dbReference type="InterPro" id="IPR036097">
    <property type="entry name" value="HisK_dim/P_sf"/>
</dbReference>
<dbReference type="GO" id="GO:0016020">
    <property type="term" value="C:membrane"/>
    <property type="evidence" value="ECO:0007669"/>
    <property type="project" value="UniProtKB-SubCell"/>
</dbReference>
<dbReference type="GO" id="GO:0030295">
    <property type="term" value="F:protein kinase activator activity"/>
    <property type="evidence" value="ECO:0007669"/>
    <property type="project" value="TreeGrafter"/>
</dbReference>
<dbReference type="Pfam" id="PF00989">
    <property type="entry name" value="PAS"/>
    <property type="match status" value="1"/>
</dbReference>
<evidence type="ECO:0000256" key="1">
    <source>
        <dbReference type="ARBA" id="ARBA00000085"/>
    </source>
</evidence>
<dbReference type="InterPro" id="IPR003594">
    <property type="entry name" value="HATPase_dom"/>
</dbReference>
<dbReference type="InterPro" id="IPR003661">
    <property type="entry name" value="HisK_dim/P_dom"/>
</dbReference>
<dbReference type="SUPFAM" id="SSF47384">
    <property type="entry name" value="Homodimeric domain of signal transducing histidine kinase"/>
    <property type="match status" value="1"/>
</dbReference>
<reference evidence="10 11" key="1">
    <citation type="submission" date="2020-04" db="EMBL/GenBank/DDBJ databases">
        <title>Draft genome of Pyxidicoccus fallax type strain.</title>
        <authorList>
            <person name="Whitworth D.E."/>
        </authorList>
    </citation>
    <scope>NUCLEOTIDE SEQUENCE [LARGE SCALE GENOMIC DNA]</scope>
    <source>
        <strain evidence="10 11">DSM 14698</strain>
    </source>
</reference>
<keyword evidence="4" id="KW-0808">Transferase</keyword>
<feature type="domain" description="PAS" evidence="8">
    <location>
        <begin position="220"/>
        <end position="293"/>
    </location>
</feature>
<keyword evidence="6" id="KW-0472">Membrane</keyword>
<dbReference type="Pfam" id="PF00512">
    <property type="entry name" value="HisKA"/>
    <property type="match status" value="1"/>
</dbReference>
<evidence type="ECO:0000256" key="5">
    <source>
        <dbReference type="ARBA" id="ARBA00022777"/>
    </source>
</evidence>
<dbReference type="GO" id="GO:0006355">
    <property type="term" value="P:regulation of DNA-templated transcription"/>
    <property type="evidence" value="ECO:0007669"/>
    <property type="project" value="InterPro"/>
</dbReference>
<comment type="catalytic activity">
    <reaction evidence="1">
        <text>ATP + protein L-histidine = ADP + protein N-phospho-L-histidine.</text>
        <dbReference type="EC" id="2.7.13.3"/>
    </reaction>
</comment>
<accession>A0A848L6T8</accession>
<dbReference type="CDD" id="cd00082">
    <property type="entry name" value="HisKA"/>
    <property type="match status" value="1"/>
</dbReference>
<sequence>MSTEPTTEPTLPVDPGLAEHQGMWADALRAVAQGWRFRAKAGRLGEHSLVGVLHLASLFENAASLLDARGGTAGGSPRVTDGGAIEEELRQSEERFRLLVDSVLDYGIFILDPEGRVSTWNAGAERIKGWRAEEIIGRPFTLFYTPEALARAHPQEELKIATREGRYHEEGWRIRKDGSRFWADVTITALRDATGRLRGFAKVTRDLTERKRSEEALDAQRENFELLVQSVRDYAIFMLDPEGRIVSWNEGARRLKGYEAPEIIGQHFSRFYMEEDRKRGHPAEELEIAIREGRYREEGWRIRKDGSRFWADVTITALFKDGVLKGFAKVTRDLTDRMKQEQALQQANLDLERRVQERTAELQVVNAELESFSYSVSHDLRAPLRAISGFSRVLLEDYSAGQPLDEEGLRYLERISAGGQRMADLIDDLLKLSRVTRAPCRRVPVDLADLAREVVEGLSRQTPERAVRVTLTPTARALGDPHLLRQVLENLLGNAWKFTGRTPDPSIEFGTQEKNGERLFFVRDNGAGFDMAHAGKLFTAFHRLHEASDFEGTGIGLATVQRIIHRHGGRIWAESQPGQGATFWFTVAPHA</sequence>
<dbReference type="Pfam" id="PF13426">
    <property type="entry name" value="PAS_9"/>
    <property type="match status" value="1"/>
</dbReference>
<dbReference type="InterPro" id="IPR004358">
    <property type="entry name" value="Sig_transdc_His_kin-like_C"/>
</dbReference>
<keyword evidence="11" id="KW-1185">Reference proteome</keyword>
<dbReference type="Proteomes" id="UP000518300">
    <property type="component" value="Unassembled WGS sequence"/>
</dbReference>
<dbReference type="InterPro" id="IPR000014">
    <property type="entry name" value="PAS"/>
</dbReference>
<dbReference type="InterPro" id="IPR000700">
    <property type="entry name" value="PAS-assoc_C"/>
</dbReference>
<dbReference type="EC" id="2.7.13.3" evidence="2"/>
<evidence type="ECO:0000256" key="4">
    <source>
        <dbReference type="ARBA" id="ARBA00022679"/>
    </source>
</evidence>
<evidence type="ECO:0000259" key="7">
    <source>
        <dbReference type="PROSITE" id="PS50109"/>
    </source>
</evidence>
<dbReference type="SMART" id="SM00387">
    <property type="entry name" value="HATPase_c"/>
    <property type="match status" value="1"/>
</dbReference>
<evidence type="ECO:0000313" key="11">
    <source>
        <dbReference type="Proteomes" id="UP000518300"/>
    </source>
</evidence>
<evidence type="ECO:0000256" key="6">
    <source>
        <dbReference type="ARBA" id="ARBA00023136"/>
    </source>
</evidence>
<dbReference type="SUPFAM" id="SSF55785">
    <property type="entry name" value="PYP-like sensor domain (PAS domain)"/>
    <property type="match status" value="2"/>
</dbReference>
<evidence type="ECO:0000256" key="2">
    <source>
        <dbReference type="ARBA" id="ARBA00012438"/>
    </source>
</evidence>
<dbReference type="InterPro" id="IPR050351">
    <property type="entry name" value="BphY/WalK/GraS-like"/>
</dbReference>
<dbReference type="PROSITE" id="PS50113">
    <property type="entry name" value="PAC"/>
    <property type="match status" value="2"/>
</dbReference>
<keyword evidence="5" id="KW-0418">Kinase</keyword>
<dbReference type="PRINTS" id="PR00344">
    <property type="entry name" value="BCTRLSENSOR"/>
</dbReference>
<dbReference type="Gene3D" id="3.30.450.20">
    <property type="entry name" value="PAS domain"/>
    <property type="match status" value="2"/>
</dbReference>
<organism evidence="10 11">
    <name type="scientific">Pyxidicoccus fallax</name>
    <dbReference type="NCBI Taxonomy" id="394095"/>
    <lineage>
        <taxon>Bacteria</taxon>
        <taxon>Pseudomonadati</taxon>
        <taxon>Myxococcota</taxon>
        <taxon>Myxococcia</taxon>
        <taxon>Myxococcales</taxon>
        <taxon>Cystobacterineae</taxon>
        <taxon>Myxococcaceae</taxon>
        <taxon>Pyxidicoccus</taxon>
    </lineage>
</organism>